<evidence type="ECO:0000259" key="7">
    <source>
        <dbReference type="PROSITE" id="PS51006"/>
    </source>
</evidence>
<gene>
    <name evidence="4" type="primary">speE</name>
    <name evidence="8" type="ORF">SAMN05421810_104420</name>
</gene>
<dbReference type="PANTHER" id="PTHR43317">
    <property type="entry name" value="THERMOSPERMINE SYNTHASE ACAULIS5"/>
    <property type="match status" value="1"/>
</dbReference>
<evidence type="ECO:0000256" key="2">
    <source>
        <dbReference type="ARBA" id="ARBA00022679"/>
    </source>
</evidence>
<organism evidence="8 9">
    <name type="scientific">Amycolatopsis arida</name>
    <dbReference type="NCBI Taxonomy" id="587909"/>
    <lineage>
        <taxon>Bacteria</taxon>
        <taxon>Bacillati</taxon>
        <taxon>Actinomycetota</taxon>
        <taxon>Actinomycetes</taxon>
        <taxon>Pseudonocardiales</taxon>
        <taxon>Pseudonocardiaceae</taxon>
        <taxon>Amycolatopsis</taxon>
    </lineage>
</organism>
<comment type="catalytic activity">
    <reaction evidence="4">
        <text>S-adenosyl 3-(methylsulfanyl)propylamine + putrescine = S-methyl-5'-thioadenosine + spermidine + H(+)</text>
        <dbReference type="Rhea" id="RHEA:12721"/>
        <dbReference type="ChEBI" id="CHEBI:15378"/>
        <dbReference type="ChEBI" id="CHEBI:17509"/>
        <dbReference type="ChEBI" id="CHEBI:57443"/>
        <dbReference type="ChEBI" id="CHEBI:57834"/>
        <dbReference type="ChEBI" id="CHEBI:326268"/>
        <dbReference type="EC" id="2.5.1.16"/>
    </reaction>
</comment>
<dbReference type="PROSITE" id="PS51006">
    <property type="entry name" value="PABS_2"/>
    <property type="match status" value="1"/>
</dbReference>
<dbReference type="RefSeq" id="WP_243859838.1">
    <property type="nucleotide sequence ID" value="NZ_FOWW01000004.1"/>
</dbReference>
<comment type="subunit">
    <text evidence="4">Homodimer or homotetramer.</text>
</comment>
<feature type="binding site" evidence="4">
    <location>
        <begin position="147"/>
        <end position="148"/>
    </location>
    <ligand>
        <name>S-methyl-5'-thioadenosine</name>
        <dbReference type="ChEBI" id="CHEBI:17509"/>
    </ligand>
</feature>
<feature type="binding site" evidence="4">
    <location>
        <position position="109"/>
    </location>
    <ligand>
        <name>S-methyl-5'-thioadenosine</name>
        <dbReference type="ChEBI" id="CHEBI:17509"/>
    </ligand>
</feature>
<dbReference type="Proteomes" id="UP000198727">
    <property type="component" value="Unassembled WGS sequence"/>
</dbReference>
<keyword evidence="9" id="KW-1185">Reference proteome</keyword>
<dbReference type="UniPathway" id="UPA00248">
    <property type="reaction ID" value="UER00314"/>
</dbReference>
<evidence type="ECO:0000256" key="6">
    <source>
        <dbReference type="SAM" id="MobiDB-lite"/>
    </source>
</evidence>
<feature type="region of interest" description="Disordered" evidence="6">
    <location>
        <begin position="278"/>
        <end position="304"/>
    </location>
</feature>
<reference evidence="9" key="1">
    <citation type="submission" date="2016-10" db="EMBL/GenBank/DDBJ databases">
        <authorList>
            <person name="Varghese N."/>
            <person name="Submissions S."/>
        </authorList>
    </citation>
    <scope>NUCLEOTIDE SEQUENCE [LARGE SCALE GENOMIC DNA]</scope>
    <source>
        <strain evidence="9">CGMCC 4.5579</strain>
    </source>
</reference>
<evidence type="ECO:0000256" key="4">
    <source>
        <dbReference type="HAMAP-Rule" id="MF_00198"/>
    </source>
</evidence>
<dbReference type="Gene3D" id="3.40.50.150">
    <property type="entry name" value="Vaccinia Virus protein VP39"/>
    <property type="match status" value="1"/>
</dbReference>
<dbReference type="PANTHER" id="PTHR43317:SF1">
    <property type="entry name" value="THERMOSPERMINE SYNTHASE ACAULIS5"/>
    <property type="match status" value="1"/>
</dbReference>
<dbReference type="GO" id="GO:0008295">
    <property type="term" value="P:spermidine biosynthetic process"/>
    <property type="evidence" value="ECO:0007669"/>
    <property type="project" value="UniProtKB-UniRule"/>
</dbReference>
<feature type="binding site" evidence="4">
    <location>
        <position position="90"/>
    </location>
    <ligand>
        <name>spermidine</name>
        <dbReference type="ChEBI" id="CHEBI:57834"/>
    </ligand>
</feature>
<evidence type="ECO:0000256" key="1">
    <source>
        <dbReference type="ARBA" id="ARBA00007867"/>
    </source>
</evidence>
<feature type="binding site" evidence="4">
    <location>
        <position position="36"/>
    </location>
    <ligand>
        <name>S-methyl-5'-thioadenosine</name>
        <dbReference type="ChEBI" id="CHEBI:17509"/>
    </ligand>
</feature>
<evidence type="ECO:0000256" key="5">
    <source>
        <dbReference type="PROSITE-ProRule" id="PRU00354"/>
    </source>
</evidence>
<comment type="caution">
    <text evidence="4">Lacks conserved residue(s) required for the propagation of feature annotation.</text>
</comment>
<comment type="pathway">
    <text evidence="4">Amine and polyamine biosynthesis; spermidine biosynthesis; spermidine from putrescine: step 1/1.</text>
</comment>
<dbReference type="InterPro" id="IPR030374">
    <property type="entry name" value="PABS"/>
</dbReference>
<dbReference type="InterPro" id="IPR029063">
    <property type="entry name" value="SAM-dependent_MTases_sf"/>
</dbReference>
<keyword evidence="4" id="KW-0745">Spermidine biosynthesis</keyword>
<feature type="binding site" evidence="4">
    <location>
        <position position="66"/>
    </location>
    <ligand>
        <name>spermidine</name>
        <dbReference type="ChEBI" id="CHEBI:57834"/>
    </ligand>
</feature>
<proteinExistence type="inferred from homology"/>
<comment type="similarity">
    <text evidence="1 4">Belongs to the spermidine/spermine synthase family.</text>
</comment>
<dbReference type="STRING" id="587909.SAMN05421810_104420"/>
<keyword evidence="3 4" id="KW-0620">Polyamine biosynthesis</keyword>
<keyword evidence="2 4" id="KW-0808">Transferase</keyword>
<dbReference type="AlphaFoldDB" id="A0A1I5VKV3"/>
<evidence type="ECO:0000313" key="8">
    <source>
        <dbReference type="EMBL" id="SFQ08208.1"/>
    </source>
</evidence>
<feature type="domain" description="PABS" evidence="7">
    <location>
        <begin position="4"/>
        <end position="254"/>
    </location>
</feature>
<dbReference type="HAMAP" id="MF_00198">
    <property type="entry name" value="Spermidine_synth"/>
    <property type="match status" value="1"/>
</dbReference>
<dbReference type="SUPFAM" id="SSF53335">
    <property type="entry name" value="S-adenosyl-L-methionine-dependent methyltransferases"/>
    <property type="match status" value="1"/>
</dbReference>
<protein>
    <recommendedName>
        <fullName evidence="4">Polyamine aminopropyltransferase</fullName>
    </recommendedName>
    <alternativeName>
        <fullName evidence="4">Putrescine aminopropyltransferase</fullName>
        <shortName evidence="4">PAPT</shortName>
    </alternativeName>
    <alternativeName>
        <fullName evidence="4">Spermidine synthase</fullName>
        <shortName evidence="4">SPDS</shortName>
        <shortName evidence="4">SPDSY</shortName>
        <ecNumber evidence="4">2.5.1.16</ecNumber>
    </alternativeName>
</protein>
<dbReference type="EMBL" id="FOWW01000004">
    <property type="protein sequence ID" value="SFQ08208.1"/>
    <property type="molecule type" value="Genomic_DNA"/>
</dbReference>
<accession>A0A1I5VKV3</accession>
<dbReference type="GO" id="GO:0010487">
    <property type="term" value="F:thermospermine synthase activity"/>
    <property type="evidence" value="ECO:0007669"/>
    <property type="project" value="UniProtKB-ARBA"/>
</dbReference>
<sequence>MNQTGALSRIVEPLGPGLSRTWEVSEVLLDTRTDYQHVVIARTAHGVTLFCDDDRQSSELSQLVYHEALMVPPMLLADQVRRVLVVGSSEGVVSQLAVAQGAAVVDHVDIDRAAVRACAEYLPYGYTADELAVAEAGTGPVRVHYRDGWSFLAEASGSDAGYDLVVIDLPDETTDQDAQHNRLYGTEFLRRCAGVLAPGGVVVCQAGCPTLWRNTTLRGAWRRFHEVFGTVVYFGSDEHEWAFLSGRVDRLADPVGTMVGRLPTAGYRPETLDAEALRGGAVPPHGLRVDGSGVTASDRPAPAG</sequence>
<evidence type="ECO:0000313" key="9">
    <source>
        <dbReference type="Proteomes" id="UP000198727"/>
    </source>
</evidence>
<dbReference type="Pfam" id="PF01564">
    <property type="entry name" value="Spermine_synth"/>
    <property type="match status" value="1"/>
</dbReference>
<dbReference type="InterPro" id="IPR001045">
    <property type="entry name" value="Spermi_synthase"/>
</dbReference>
<comment type="function">
    <text evidence="4">Catalyzes the irreversible transfer of a propylamine group from the amino donor S-adenosylmethioninamine (decarboxy-AdoMet) to putrescine (1,4-diaminobutane) to yield spermidine.</text>
</comment>
<feature type="active site" description="Proton acceptor" evidence="4 5">
    <location>
        <position position="168"/>
    </location>
</feature>
<dbReference type="CDD" id="cd02440">
    <property type="entry name" value="AdoMet_MTases"/>
    <property type="match status" value="1"/>
</dbReference>
<name>A0A1I5VKV3_9PSEU</name>
<evidence type="ECO:0000256" key="3">
    <source>
        <dbReference type="ARBA" id="ARBA00023115"/>
    </source>
</evidence>
<dbReference type="EC" id="2.5.1.16" evidence="4"/>
<dbReference type="GO" id="GO:0004766">
    <property type="term" value="F:spermidine synthase activity"/>
    <property type="evidence" value="ECO:0007669"/>
    <property type="project" value="UniProtKB-UniRule"/>
</dbReference>